<gene>
    <name evidence="1" type="ORF">HHJ78_00885</name>
</gene>
<sequence length="90" mass="10234">MFHVKRFRGGDAQARMGWWCGILYVSRETFGFLSSEALVGAAITASPFAEFWQRQQIVAVASRLHTVTVAMCGLCPRATAWRFMVYRHFS</sequence>
<dbReference type="EMBL" id="JABCUR010000001">
    <property type="protein sequence ID" value="NMW64129.1"/>
    <property type="molecule type" value="Genomic_DNA"/>
</dbReference>
<organism evidence="1 2">
    <name type="scientific">Mobiluncus mulieris</name>
    <dbReference type="NCBI Taxonomy" id="2052"/>
    <lineage>
        <taxon>Bacteria</taxon>
        <taxon>Bacillati</taxon>
        <taxon>Actinomycetota</taxon>
        <taxon>Actinomycetes</taxon>
        <taxon>Actinomycetales</taxon>
        <taxon>Actinomycetaceae</taxon>
        <taxon>Mobiluncus</taxon>
    </lineage>
</organism>
<dbReference type="Proteomes" id="UP000578252">
    <property type="component" value="Unassembled WGS sequence"/>
</dbReference>
<evidence type="ECO:0000313" key="2">
    <source>
        <dbReference type="Proteomes" id="UP000578252"/>
    </source>
</evidence>
<name>A0A7Y0Y3Q5_9ACTO</name>
<dbReference type="AlphaFoldDB" id="A0A7Y0Y3Q5"/>
<protein>
    <submittedName>
        <fullName evidence="1">Uncharacterized protein</fullName>
    </submittedName>
</protein>
<reference evidence="1 2" key="1">
    <citation type="submission" date="2020-04" db="EMBL/GenBank/DDBJ databases">
        <title>Antimicrobial susceptibility and clonality of vaginal-derived multi-drug resistant Mobiluncus isolates in China.</title>
        <authorList>
            <person name="Zhang X."/>
        </authorList>
    </citation>
    <scope>NUCLEOTIDE SEQUENCE [LARGE SCALE GENOMIC DNA]</scope>
    <source>
        <strain evidence="1 2">13</strain>
    </source>
</reference>
<evidence type="ECO:0000313" key="1">
    <source>
        <dbReference type="EMBL" id="NMW64129.1"/>
    </source>
</evidence>
<comment type="caution">
    <text evidence="1">The sequence shown here is derived from an EMBL/GenBank/DDBJ whole genome shotgun (WGS) entry which is preliminary data.</text>
</comment>
<proteinExistence type="predicted"/>
<accession>A0A7Y0Y3Q5</accession>